<evidence type="ECO:0000313" key="3">
    <source>
        <dbReference type="EMBL" id="MCW1924285.1"/>
    </source>
</evidence>
<dbReference type="Gene3D" id="2.60.120.260">
    <property type="entry name" value="Galactose-binding domain-like"/>
    <property type="match status" value="1"/>
</dbReference>
<evidence type="ECO:0000256" key="1">
    <source>
        <dbReference type="SAM" id="MobiDB-lite"/>
    </source>
</evidence>
<dbReference type="RefSeq" id="WP_264488394.1">
    <property type="nucleotide sequence ID" value="NZ_JAPDDT010000007.1"/>
</dbReference>
<dbReference type="Proteomes" id="UP001320876">
    <property type="component" value="Unassembled WGS sequence"/>
</dbReference>
<accession>A0ABT3GL85</accession>
<dbReference type="EMBL" id="JAPDDT010000007">
    <property type="protein sequence ID" value="MCW1924285.1"/>
    <property type="molecule type" value="Genomic_DNA"/>
</dbReference>
<evidence type="ECO:0000313" key="4">
    <source>
        <dbReference type="Proteomes" id="UP001320876"/>
    </source>
</evidence>
<feature type="domain" description="Pappalysin-1 SD scarf" evidence="2">
    <location>
        <begin position="4"/>
        <end position="144"/>
    </location>
</feature>
<keyword evidence="4" id="KW-1185">Reference proteome</keyword>
<dbReference type="InterPro" id="IPR058897">
    <property type="entry name" value="PAPPA_SD_C"/>
</dbReference>
<feature type="compositionally biased region" description="Basic and acidic residues" evidence="1">
    <location>
        <begin position="10"/>
        <end position="19"/>
    </location>
</feature>
<feature type="region of interest" description="Disordered" evidence="1">
    <location>
        <begin position="1"/>
        <end position="45"/>
    </location>
</feature>
<dbReference type="Pfam" id="PF25900">
    <property type="entry name" value="PAPPA"/>
    <property type="match status" value="1"/>
</dbReference>
<proteinExistence type="predicted"/>
<comment type="caution">
    <text evidence="3">The sequence shown here is derived from an EMBL/GenBank/DDBJ whole genome shotgun (WGS) entry which is preliminary data.</text>
</comment>
<protein>
    <recommendedName>
        <fullName evidence="2">Pappalysin-1 SD scarf domain-containing protein</fullName>
    </recommendedName>
</protein>
<organism evidence="3 4">
    <name type="scientific">Luteolibacter arcticus</name>
    <dbReference type="NCBI Taxonomy" id="1581411"/>
    <lineage>
        <taxon>Bacteria</taxon>
        <taxon>Pseudomonadati</taxon>
        <taxon>Verrucomicrobiota</taxon>
        <taxon>Verrucomicrobiia</taxon>
        <taxon>Verrucomicrobiales</taxon>
        <taxon>Verrucomicrobiaceae</taxon>
        <taxon>Luteolibacter</taxon>
    </lineage>
</organism>
<evidence type="ECO:0000259" key="2">
    <source>
        <dbReference type="Pfam" id="PF25900"/>
    </source>
</evidence>
<reference evidence="3 4" key="1">
    <citation type="submission" date="2022-10" db="EMBL/GenBank/DDBJ databases">
        <title>Luteolibacter arcticus strain CCTCC AB 2014275, whole genome shotgun sequencing project.</title>
        <authorList>
            <person name="Zhao G."/>
            <person name="Shen L."/>
        </authorList>
    </citation>
    <scope>NUCLEOTIDE SEQUENCE [LARGE SCALE GENOMIC DNA]</scope>
    <source>
        <strain evidence="3 4">CCTCC AB 2014275</strain>
    </source>
</reference>
<name>A0ABT3GL85_9BACT</name>
<sequence>MAAQAIEHWTGGDKRRWGHEQAAGEPDTHQPGDIPSAWASKAPDGGEEWLQLDYERPVDLQQINVVESHNPGAIRKVVAVLPNGREATVWEGTMDPSAADELVSSAFPVEGNVRAQSVKVYMDTSRVAGWNEIDAVEVVGRDGTKQWASASRASSSYADP</sequence>
<gene>
    <name evidence="3" type="ORF">OKA05_17095</name>
</gene>